<evidence type="ECO:0000313" key="5">
    <source>
        <dbReference type="Proteomes" id="UP000293638"/>
    </source>
</evidence>
<organism evidence="4 5">
    <name type="scientific">Motilibacter rhizosphaerae</name>
    <dbReference type="NCBI Taxonomy" id="598652"/>
    <lineage>
        <taxon>Bacteria</taxon>
        <taxon>Bacillati</taxon>
        <taxon>Actinomycetota</taxon>
        <taxon>Actinomycetes</taxon>
        <taxon>Motilibacterales</taxon>
        <taxon>Motilibacteraceae</taxon>
        <taxon>Motilibacter</taxon>
    </lineage>
</organism>
<evidence type="ECO:0000313" key="4">
    <source>
        <dbReference type="EMBL" id="RZS80239.1"/>
    </source>
</evidence>
<dbReference type="Pfam" id="PF00436">
    <property type="entry name" value="SSB"/>
    <property type="match status" value="1"/>
</dbReference>
<dbReference type="GO" id="GO:0003697">
    <property type="term" value="F:single-stranded DNA binding"/>
    <property type="evidence" value="ECO:0007669"/>
    <property type="project" value="InterPro"/>
</dbReference>
<feature type="compositionally biased region" description="Low complexity" evidence="3">
    <location>
        <begin position="1"/>
        <end position="15"/>
    </location>
</feature>
<reference evidence="4 5" key="1">
    <citation type="submission" date="2019-02" db="EMBL/GenBank/DDBJ databases">
        <title>Genomic Encyclopedia of Type Strains, Phase IV (KMG-IV): sequencing the most valuable type-strain genomes for metagenomic binning, comparative biology and taxonomic classification.</title>
        <authorList>
            <person name="Goeker M."/>
        </authorList>
    </citation>
    <scope>NUCLEOTIDE SEQUENCE [LARGE SCALE GENOMIC DNA]</scope>
    <source>
        <strain evidence="4 5">DSM 45622</strain>
    </source>
</reference>
<dbReference type="Gene3D" id="2.40.50.140">
    <property type="entry name" value="Nucleic acid-binding proteins"/>
    <property type="match status" value="1"/>
</dbReference>
<dbReference type="Proteomes" id="UP000293638">
    <property type="component" value="Unassembled WGS sequence"/>
</dbReference>
<evidence type="ECO:0000256" key="1">
    <source>
        <dbReference type="ARBA" id="ARBA00023125"/>
    </source>
</evidence>
<dbReference type="RefSeq" id="WP_231116547.1">
    <property type="nucleotide sequence ID" value="NZ_SGXD01000005.1"/>
</dbReference>
<comment type="caution">
    <text evidence="4">The sequence shown here is derived from an EMBL/GenBank/DDBJ whole genome shotgun (WGS) entry which is preliminary data.</text>
</comment>
<evidence type="ECO:0000256" key="2">
    <source>
        <dbReference type="PROSITE-ProRule" id="PRU00252"/>
    </source>
</evidence>
<dbReference type="InterPro" id="IPR012340">
    <property type="entry name" value="NA-bd_OB-fold"/>
</dbReference>
<evidence type="ECO:0000256" key="3">
    <source>
        <dbReference type="SAM" id="MobiDB-lite"/>
    </source>
</evidence>
<accession>A0A4Q7NBF9</accession>
<dbReference type="InterPro" id="IPR000424">
    <property type="entry name" value="Primosome_PriB/ssb"/>
</dbReference>
<proteinExistence type="predicted"/>
<sequence length="126" mass="13392">MRAPAPTAAPDAGPAPLQPDDNRVFLTGRLPAAPEERELPSGDTIVVLRLVVRRPADPRGGPTVDTVDCVVRAPGLQRRVLAWAPGTTVSVEGALRRRFWRSAGGPASRTEVLVDKARLATRGRSG</sequence>
<dbReference type="SUPFAM" id="SSF50249">
    <property type="entry name" value="Nucleic acid-binding proteins"/>
    <property type="match status" value="1"/>
</dbReference>
<dbReference type="PROSITE" id="PS50935">
    <property type="entry name" value="SSB"/>
    <property type="match status" value="1"/>
</dbReference>
<feature type="region of interest" description="Disordered" evidence="3">
    <location>
        <begin position="1"/>
        <end position="23"/>
    </location>
</feature>
<keyword evidence="1 2" id="KW-0238">DNA-binding</keyword>
<protein>
    <submittedName>
        <fullName evidence="4">Single-strand DNA-binding protein</fullName>
    </submittedName>
</protein>
<dbReference type="EMBL" id="SGXD01000005">
    <property type="protein sequence ID" value="RZS80239.1"/>
    <property type="molecule type" value="Genomic_DNA"/>
</dbReference>
<keyword evidence="5" id="KW-1185">Reference proteome</keyword>
<dbReference type="AlphaFoldDB" id="A0A4Q7NBF9"/>
<name>A0A4Q7NBF9_9ACTN</name>
<gene>
    <name evidence="4" type="ORF">EV189_3723</name>
</gene>